<evidence type="ECO:0000313" key="5">
    <source>
        <dbReference type="Proteomes" id="UP001597041"/>
    </source>
</evidence>
<feature type="domain" description="Fumarylacetoacetase-like C-terminal" evidence="3">
    <location>
        <begin position="86"/>
        <end position="292"/>
    </location>
</feature>
<evidence type="ECO:0000259" key="3">
    <source>
        <dbReference type="Pfam" id="PF01557"/>
    </source>
</evidence>
<keyword evidence="2" id="KW-0479">Metal-binding</keyword>
<dbReference type="SUPFAM" id="SSF56529">
    <property type="entry name" value="FAH"/>
    <property type="match status" value="1"/>
</dbReference>
<dbReference type="Proteomes" id="UP001597041">
    <property type="component" value="Unassembled WGS sequence"/>
</dbReference>
<comment type="similarity">
    <text evidence="1">Belongs to the FAH family.</text>
</comment>
<proteinExistence type="inferred from homology"/>
<evidence type="ECO:0000256" key="2">
    <source>
        <dbReference type="ARBA" id="ARBA00022723"/>
    </source>
</evidence>
<dbReference type="RefSeq" id="WP_379591309.1">
    <property type="nucleotide sequence ID" value="NZ_JBHTKK010000005.1"/>
</dbReference>
<dbReference type="Gene3D" id="3.90.850.10">
    <property type="entry name" value="Fumarylacetoacetase-like, C-terminal domain"/>
    <property type="match status" value="1"/>
</dbReference>
<comment type="caution">
    <text evidence="4">The sequence shown here is derived from an EMBL/GenBank/DDBJ whole genome shotgun (WGS) entry which is preliminary data.</text>
</comment>
<gene>
    <name evidence="4" type="ORF">ACFQ19_06765</name>
</gene>
<evidence type="ECO:0000313" key="4">
    <source>
        <dbReference type="EMBL" id="MFD1065722.1"/>
    </source>
</evidence>
<dbReference type="InterPro" id="IPR011234">
    <property type="entry name" value="Fumarylacetoacetase-like_C"/>
</dbReference>
<dbReference type="InterPro" id="IPR036663">
    <property type="entry name" value="Fumarylacetoacetase_C_sf"/>
</dbReference>
<dbReference type="InterPro" id="IPR051121">
    <property type="entry name" value="FAH"/>
</dbReference>
<reference evidence="5" key="1">
    <citation type="journal article" date="2019" name="Int. J. Syst. Evol. Microbiol.">
        <title>The Global Catalogue of Microorganisms (GCM) 10K type strain sequencing project: providing services to taxonomists for standard genome sequencing and annotation.</title>
        <authorList>
            <consortium name="The Broad Institute Genomics Platform"/>
            <consortium name="The Broad Institute Genome Sequencing Center for Infectious Disease"/>
            <person name="Wu L."/>
            <person name="Ma J."/>
        </authorList>
    </citation>
    <scope>NUCLEOTIDE SEQUENCE [LARGE SCALE GENOMIC DNA]</scope>
    <source>
        <strain evidence="5">CCUG 56608</strain>
    </source>
</reference>
<organism evidence="4 5">
    <name type="scientific">Oceanobacillus locisalsi</name>
    <dbReference type="NCBI Taxonomy" id="546107"/>
    <lineage>
        <taxon>Bacteria</taxon>
        <taxon>Bacillati</taxon>
        <taxon>Bacillota</taxon>
        <taxon>Bacilli</taxon>
        <taxon>Bacillales</taxon>
        <taxon>Bacillaceae</taxon>
        <taxon>Oceanobacillus</taxon>
    </lineage>
</organism>
<keyword evidence="4" id="KW-0378">Hydrolase</keyword>
<evidence type="ECO:0000256" key="1">
    <source>
        <dbReference type="ARBA" id="ARBA00010211"/>
    </source>
</evidence>
<name>A0ABW3NDI0_9BACI</name>
<sequence length="295" mass="33135">MKFLTIWKEEKEVLGVKTDKGIINLDELLKNNRNADIPTDMMEVIHGGKDMVEEIENYIANLKTESFHYLKDEDVNWGPAVTLPSKIICVGLNYRKHADETGAPYPETPILFNKFNNTLTGHKQDIKIPKNTNKLDYEVELGIVIGKTAKNVPVNEAINHVFGYVTGNDLSARDLQFVSSQWLLGKNCDDFSPIGPYLVTSDEVKDPNNLQLKTIVNGEEKQNSNTSDMIFNCDEIVSYISKYMTLTPGDLILTGTPEGVIMGEPEDKQVFLKPGDEVTVEIEKLGSLTNKFVYE</sequence>
<dbReference type="PANTHER" id="PTHR42796:SF4">
    <property type="entry name" value="FUMARYLACETOACETATE HYDROLASE DOMAIN-CONTAINING PROTEIN 2A"/>
    <property type="match status" value="1"/>
</dbReference>
<dbReference type="Pfam" id="PF01557">
    <property type="entry name" value="FAA_hydrolase"/>
    <property type="match status" value="1"/>
</dbReference>
<accession>A0ABW3NDI0</accession>
<dbReference type="GO" id="GO:0016787">
    <property type="term" value="F:hydrolase activity"/>
    <property type="evidence" value="ECO:0007669"/>
    <property type="project" value="UniProtKB-KW"/>
</dbReference>
<dbReference type="EMBL" id="JBHTKK010000005">
    <property type="protein sequence ID" value="MFD1065722.1"/>
    <property type="molecule type" value="Genomic_DNA"/>
</dbReference>
<dbReference type="PANTHER" id="PTHR42796">
    <property type="entry name" value="FUMARYLACETOACETATE HYDROLASE DOMAIN-CONTAINING PROTEIN 2A-RELATED"/>
    <property type="match status" value="1"/>
</dbReference>
<keyword evidence="5" id="KW-1185">Reference proteome</keyword>
<protein>
    <submittedName>
        <fullName evidence="4">Fumarylacetoacetate hydrolase family protein</fullName>
    </submittedName>
</protein>